<dbReference type="Gene3D" id="1.20.140.160">
    <property type="match status" value="1"/>
</dbReference>
<dbReference type="NCBIfam" id="TIGR02479">
    <property type="entry name" value="FliA_WhiG"/>
    <property type="match status" value="1"/>
</dbReference>
<dbReference type="GO" id="GO:0003677">
    <property type="term" value="F:DNA binding"/>
    <property type="evidence" value="ECO:0007669"/>
    <property type="project" value="UniProtKB-KW"/>
</dbReference>
<evidence type="ECO:0000256" key="2">
    <source>
        <dbReference type="ARBA" id="ARBA00023082"/>
    </source>
</evidence>
<evidence type="ECO:0000313" key="8">
    <source>
        <dbReference type="Proteomes" id="UP000319836"/>
    </source>
</evidence>
<dbReference type="InterPro" id="IPR014284">
    <property type="entry name" value="RNA_pol_sigma-70_dom"/>
</dbReference>
<organism evidence="7 8">
    <name type="scientific">Eiseniibacteriota bacterium</name>
    <dbReference type="NCBI Taxonomy" id="2212470"/>
    <lineage>
        <taxon>Bacteria</taxon>
        <taxon>Candidatus Eiseniibacteriota</taxon>
    </lineage>
</organism>
<dbReference type="InterPro" id="IPR013324">
    <property type="entry name" value="RNA_pol_sigma_r3/r4-like"/>
</dbReference>
<dbReference type="PANTHER" id="PTHR30385">
    <property type="entry name" value="SIGMA FACTOR F FLAGELLAR"/>
    <property type="match status" value="1"/>
</dbReference>
<keyword evidence="1" id="KW-0805">Transcription regulation</keyword>
<dbReference type="EMBL" id="VBPA01000165">
    <property type="protein sequence ID" value="TMQ70955.1"/>
    <property type="molecule type" value="Genomic_DNA"/>
</dbReference>
<accession>A0A538U4Z6</accession>
<dbReference type="GO" id="GO:0006352">
    <property type="term" value="P:DNA-templated transcription initiation"/>
    <property type="evidence" value="ECO:0007669"/>
    <property type="project" value="InterPro"/>
</dbReference>
<gene>
    <name evidence="7" type="ORF">E6K80_06990</name>
</gene>
<dbReference type="SUPFAM" id="SSF88659">
    <property type="entry name" value="Sigma3 and sigma4 domains of RNA polymerase sigma factors"/>
    <property type="match status" value="2"/>
</dbReference>
<sequence>MAVSTIRSGGSRPLDLSTQPPDGLWLRFRKLGDDTARTELLDRHLGLVRHTAHKLLRSGARGLSLEDLMGAGTLGLTQALDGFDVTRGLAFSTYAIPRIRGAMLDEMNRQQWAPRSVRSRRRLIARTRAALQQCLRRDPTQAEMARALEVDLPTYWRWIHEVEGRTLVALDLTRPENEDEAGLHETIPDGNAAAPGDDVAQRELLEELREGLRSLPARDRMVLTLYYFEKLMLREIGAVLGVSESRVSQLHGRALARLRAKVSR</sequence>
<dbReference type="InterPro" id="IPR013325">
    <property type="entry name" value="RNA_pol_sigma_r2"/>
</dbReference>
<evidence type="ECO:0000256" key="4">
    <source>
        <dbReference type="ARBA" id="ARBA00023163"/>
    </source>
</evidence>
<feature type="domain" description="RNA polymerase sigma-70 region 2" evidence="5">
    <location>
        <begin position="40"/>
        <end position="112"/>
    </location>
</feature>
<name>A0A538U4Z6_UNCEI</name>
<feature type="domain" description="RNA polymerase sigma-70 region 4" evidence="6">
    <location>
        <begin position="212"/>
        <end position="260"/>
    </location>
</feature>
<evidence type="ECO:0000256" key="3">
    <source>
        <dbReference type="ARBA" id="ARBA00023125"/>
    </source>
</evidence>
<reference evidence="7 8" key="1">
    <citation type="journal article" date="2019" name="Nat. Microbiol.">
        <title>Mediterranean grassland soil C-N compound turnover is dependent on rainfall and depth, and is mediated by genomically divergent microorganisms.</title>
        <authorList>
            <person name="Diamond S."/>
            <person name="Andeer P.F."/>
            <person name="Li Z."/>
            <person name="Crits-Christoph A."/>
            <person name="Burstein D."/>
            <person name="Anantharaman K."/>
            <person name="Lane K.R."/>
            <person name="Thomas B.C."/>
            <person name="Pan C."/>
            <person name="Northen T.R."/>
            <person name="Banfield J.F."/>
        </authorList>
    </citation>
    <scope>NUCLEOTIDE SEQUENCE [LARGE SCALE GENOMIC DNA]</scope>
    <source>
        <strain evidence="7">WS_10</strain>
    </source>
</reference>
<evidence type="ECO:0000259" key="5">
    <source>
        <dbReference type="Pfam" id="PF04542"/>
    </source>
</evidence>
<evidence type="ECO:0000259" key="6">
    <source>
        <dbReference type="Pfam" id="PF04545"/>
    </source>
</evidence>
<dbReference type="InterPro" id="IPR007630">
    <property type="entry name" value="RNA_pol_sigma70_r4"/>
</dbReference>
<dbReference type="InterPro" id="IPR012845">
    <property type="entry name" value="RNA_pol_sigma_FliA_WhiG"/>
</dbReference>
<keyword evidence="2" id="KW-0731">Sigma factor</keyword>
<dbReference type="Proteomes" id="UP000319836">
    <property type="component" value="Unassembled WGS sequence"/>
</dbReference>
<dbReference type="GO" id="GO:0016987">
    <property type="term" value="F:sigma factor activity"/>
    <property type="evidence" value="ECO:0007669"/>
    <property type="project" value="UniProtKB-KW"/>
</dbReference>
<dbReference type="NCBIfam" id="TIGR02937">
    <property type="entry name" value="sigma70-ECF"/>
    <property type="match status" value="1"/>
</dbReference>
<evidence type="ECO:0000313" key="7">
    <source>
        <dbReference type="EMBL" id="TMQ70955.1"/>
    </source>
</evidence>
<dbReference type="AlphaFoldDB" id="A0A538U4Z6"/>
<keyword evidence="4" id="KW-0804">Transcription</keyword>
<dbReference type="Pfam" id="PF04542">
    <property type="entry name" value="Sigma70_r2"/>
    <property type="match status" value="1"/>
</dbReference>
<dbReference type="InterPro" id="IPR000943">
    <property type="entry name" value="RNA_pol_sigma70"/>
</dbReference>
<dbReference type="InterPro" id="IPR007627">
    <property type="entry name" value="RNA_pol_sigma70_r2"/>
</dbReference>
<dbReference type="PRINTS" id="PR00046">
    <property type="entry name" value="SIGMA70FCT"/>
</dbReference>
<dbReference type="Pfam" id="PF04545">
    <property type="entry name" value="Sigma70_r4"/>
    <property type="match status" value="1"/>
</dbReference>
<keyword evidence="3" id="KW-0238">DNA-binding</keyword>
<dbReference type="GO" id="GO:0003899">
    <property type="term" value="F:DNA-directed RNA polymerase activity"/>
    <property type="evidence" value="ECO:0007669"/>
    <property type="project" value="InterPro"/>
</dbReference>
<dbReference type="CDD" id="cd06171">
    <property type="entry name" value="Sigma70_r4"/>
    <property type="match status" value="1"/>
</dbReference>
<dbReference type="Gene3D" id="1.20.120.1810">
    <property type="match status" value="1"/>
</dbReference>
<comment type="caution">
    <text evidence="7">The sequence shown here is derived from an EMBL/GenBank/DDBJ whole genome shotgun (WGS) entry which is preliminary data.</text>
</comment>
<protein>
    <submittedName>
        <fullName evidence="7">FliA/WhiG family RNA polymerase sigma factor</fullName>
    </submittedName>
</protein>
<evidence type="ECO:0000256" key="1">
    <source>
        <dbReference type="ARBA" id="ARBA00023015"/>
    </source>
</evidence>
<proteinExistence type="predicted"/>
<dbReference type="PIRSF" id="PIRSF000770">
    <property type="entry name" value="RNA_pol_sigma-SigE/K"/>
    <property type="match status" value="1"/>
</dbReference>
<dbReference type="PANTHER" id="PTHR30385:SF7">
    <property type="entry name" value="RNA POLYMERASE SIGMA FACTOR FLIA"/>
    <property type="match status" value="1"/>
</dbReference>
<dbReference type="SUPFAM" id="SSF88946">
    <property type="entry name" value="Sigma2 domain of RNA polymerase sigma factors"/>
    <property type="match status" value="1"/>
</dbReference>